<proteinExistence type="predicted"/>
<dbReference type="OrthoDB" id="6132182at2759"/>
<dbReference type="AlphaFoldDB" id="A0A9P6LJW0"/>
<name>A0A9P6LJW0_9PEZI</name>
<feature type="domain" description="Tyrosinase copper-binding" evidence="3">
    <location>
        <begin position="76"/>
        <end position="314"/>
    </location>
</feature>
<protein>
    <submittedName>
        <fullName evidence="4">Tyrosinase 2</fullName>
    </submittedName>
</protein>
<keyword evidence="1" id="KW-0479">Metal-binding</keyword>
<dbReference type="Gene3D" id="1.10.1280.10">
    <property type="entry name" value="Di-copper center containing domain from catechol oxidase"/>
    <property type="match status" value="1"/>
</dbReference>
<gene>
    <name evidence="4" type="ORF">CkaCkLH20_06519</name>
</gene>
<organism evidence="4 5">
    <name type="scientific">Colletotrichum karsti</name>
    <dbReference type="NCBI Taxonomy" id="1095194"/>
    <lineage>
        <taxon>Eukaryota</taxon>
        <taxon>Fungi</taxon>
        <taxon>Dikarya</taxon>
        <taxon>Ascomycota</taxon>
        <taxon>Pezizomycotina</taxon>
        <taxon>Sordariomycetes</taxon>
        <taxon>Hypocreomycetidae</taxon>
        <taxon>Glomerellales</taxon>
        <taxon>Glomerellaceae</taxon>
        <taxon>Colletotrichum</taxon>
        <taxon>Colletotrichum boninense species complex</taxon>
    </lineage>
</organism>
<evidence type="ECO:0000256" key="2">
    <source>
        <dbReference type="SAM" id="SignalP"/>
    </source>
</evidence>
<keyword evidence="2" id="KW-0732">Signal</keyword>
<dbReference type="GO" id="GO:0016491">
    <property type="term" value="F:oxidoreductase activity"/>
    <property type="evidence" value="ECO:0007669"/>
    <property type="project" value="InterPro"/>
</dbReference>
<dbReference type="GO" id="GO:0046872">
    <property type="term" value="F:metal ion binding"/>
    <property type="evidence" value="ECO:0007669"/>
    <property type="project" value="UniProtKB-KW"/>
</dbReference>
<dbReference type="SUPFAM" id="SSF48056">
    <property type="entry name" value="Di-copper centre-containing domain"/>
    <property type="match status" value="1"/>
</dbReference>
<dbReference type="InterPro" id="IPR008922">
    <property type="entry name" value="Di-copper_centre_dom_sf"/>
</dbReference>
<dbReference type="RefSeq" id="XP_038745534.1">
    <property type="nucleotide sequence ID" value="XM_038889236.1"/>
</dbReference>
<reference evidence="4" key="1">
    <citation type="submission" date="2020-03" db="EMBL/GenBank/DDBJ databases">
        <authorList>
            <person name="He L."/>
        </authorList>
    </citation>
    <scope>NUCLEOTIDE SEQUENCE</scope>
    <source>
        <strain evidence="4">CkLH20</strain>
    </source>
</reference>
<sequence>MIVPPLVLALSILVAAPCAVAGLDVPIVGPRSGLDAQTGEVPIRRDINSLYEEAGPQWDLYVEALTAMQDANETDPRSYFQIAAIHGQPYMPWSGGGPQSGADAGYCPHNQMLFGTWHRAYLSLYEQILVGHAKRIAAAHPAASRKKYVEASETLRLAYWDWADDSDVPPATAMPTVVINKAVNGTLRQTTVRNPLFSYKYPKSVLRGDFGRFDGKNNTKRCVEGGQSYPQTANGIMAGYNLKEKVYNVFLKATSFDEMVSSQSQGANFEGPHGEVHVGAACGQDLVYLSTSAFEPLFWLHHTNVDRLIAYWQALHFENATMHFSYPSSQLFATPWGTITTPQSPMQPFIGRDGPLTSESVTHIRDWGYTYAPIRPWDEAPGETKMAVSRTVNSLYGPQQPEGSFRMSRRRRAAPRTEYFAKVQVERGELDLPCQVQLFLESGLAGTFTLLDMPTNGTSFEEIPLRRSVGTTDTGRSSAKAVLDSVGDELEVIIKKLDGAEVPLSQVPSLKIELEDVEVIPPPTLNELPTLGKSSSRSATVRAMAASH</sequence>
<dbReference type="InterPro" id="IPR050316">
    <property type="entry name" value="Tyrosinase/Hemocyanin"/>
</dbReference>
<feature type="signal peptide" evidence="2">
    <location>
        <begin position="1"/>
        <end position="22"/>
    </location>
</feature>
<keyword evidence="5" id="KW-1185">Reference proteome</keyword>
<comment type="caution">
    <text evidence="4">The sequence shown here is derived from an EMBL/GenBank/DDBJ whole genome shotgun (WGS) entry which is preliminary data.</text>
</comment>
<dbReference type="InterPro" id="IPR002227">
    <property type="entry name" value="Tyrosinase_Cu-bd"/>
</dbReference>
<feature type="chain" id="PRO_5040453248" evidence="2">
    <location>
        <begin position="23"/>
        <end position="548"/>
    </location>
</feature>
<accession>A0A9P6LJW0</accession>
<evidence type="ECO:0000259" key="3">
    <source>
        <dbReference type="Pfam" id="PF00264"/>
    </source>
</evidence>
<dbReference type="PANTHER" id="PTHR11474:SF131">
    <property type="entry name" value="TYROSINASE COPPER-BINDING DOMAIN-CONTAINING PROTEIN"/>
    <property type="match status" value="1"/>
</dbReference>
<reference evidence="4" key="2">
    <citation type="submission" date="2020-11" db="EMBL/GenBank/DDBJ databases">
        <title>Whole genome sequencing of Colletotrichum sp.</title>
        <authorList>
            <person name="Li H."/>
        </authorList>
    </citation>
    <scope>NUCLEOTIDE SEQUENCE</scope>
    <source>
        <strain evidence="4">CkLH20</strain>
    </source>
</reference>
<dbReference type="EMBL" id="JAATWM020000019">
    <property type="protein sequence ID" value="KAF9876073.1"/>
    <property type="molecule type" value="Genomic_DNA"/>
</dbReference>
<evidence type="ECO:0000313" key="4">
    <source>
        <dbReference type="EMBL" id="KAF9876073.1"/>
    </source>
</evidence>
<dbReference type="Pfam" id="PF00264">
    <property type="entry name" value="Tyrosinase"/>
    <property type="match status" value="1"/>
</dbReference>
<dbReference type="GeneID" id="62162310"/>
<evidence type="ECO:0000313" key="5">
    <source>
        <dbReference type="Proteomes" id="UP000781932"/>
    </source>
</evidence>
<evidence type="ECO:0000256" key="1">
    <source>
        <dbReference type="ARBA" id="ARBA00022723"/>
    </source>
</evidence>
<dbReference type="PANTHER" id="PTHR11474">
    <property type="entry name" value="TYROSINASE FAMILY MEMBER"/>
    <property type="match status" value="1"/>
</dbReference>
<dbReference type="Proteomes" id="UP000781932">
    <property type="component" value="Unassembled WGS sequence"/>
</dbReference>
<dbReference type="PRINTS" id="PR00092">
    <property type="entry name" value="TYROSINASE"/>
</dbReference>